<protein>
    <submittedName>
        <fullName evidence="1">Uncharacterized protein</fullName>
    </submittedName>
</protein>
<sequence length="72" mass="7832">MTAATTHPAAKRRQQRLNSQCALTSSTFSGFHCADDFSSDCKGIVIHRVPFCLHEPGQALAFLGFLPPLDLT</sequence>
<comment type="caution">
    <text evidence="1">The sequence shown here is derived from an EMBL/GenBank/DDBJ whole genome shotgun (WGS) entry which is preliminary data.</text>
</comment>
<name>A0AAN9MFI0_PHACN</name>
<evidence type="ECO:0000313" key="2">
    <source>
        <dbReference type="Proteomes" id="UP001374584"/>
    </source>
</evidence>
<dbReference type="AlphaFoldDB" id="A0AAN9MFI0"/>
<organism evidence="1 2">
    <name type="scientific">Phaseolus coccineus</name>
    <name type="common">Scarlet runner bean</name>
    <name type="synonym">Phaseolus multiflorus</name>
    <dbReference type="NCBI Taxonomy" id="3886"/>
    <lineage>
        <taxon>Eukaryota</taxon>
        <taxon>Viridiplantae</taxon>
        <taxon>Streptophyta</taxon>
        <taxon>Embryophyta</taxon>
        <taxon>Tracheophyta</taxon>
        <taxon>Spermatophyta</taxon>
        <taxon>Magnoliopsida</taxon>
        <taxon>eudicotyledons</taxon>
        <taxon>Gunneridae</taxon>
        <taxon>Pentapetalae</taxon>
        <taxon>rosids</taxon>
        <taxon>fabids</taxon>
        <taxon>Fabales</taxon>
        <taxon>Fabaceae</taxon>
        <taxon>Papilionoideae</taxon>
        <taxon>50 kb inversion clade</taxon>
        <taxon>NPAAA clade</taxon>
        <taxon>indigoferoid/millettioid clade</taxon>
        <taxon>Phaseoleae</taxon>
        <taxon>Phaseolus</taxon>
    </lineage>
</organism>
<keyword evidence="2" id="KW-1185">Reference proteome</keyword>
<accession>A0AAN9MFI0</accession>
<dbReference type="EMBL" id="JAYMYR010000007">
    <property type="protein sequence ID" value="KAK7353641.1"/>
    <property type="molecule type" value="Genomic_DNA"/>
</dbReference>
<gene>
    <name evidence="1" type="ORF">VNO80_19092</name>
</gene>
<dbReference type="Proteomes" id="UP001374584">
    <property type="component" value="Unassembled WGS sequence"/>
</dbReference>
<evidence type="ECO:0000313" key="1">
    <source>
        <dbReference type="EMBL" id="KAK7353641.1"/>
    </source>
</evidence>
<proteinExistence type="predicted"/>
<reference evidence="1 2" key="1">
    <citation type="submission" date="2024-01" db="EMBL/GenBank/DDBJ databases">
        <title>The genomes of 5 underutilized Papilionoideae crops provide insights into root nodulation and disease resistanc.</title>
        <authorList>
            <person name="Jiang F."/>
        </authorList>
    </citation>
    <scope>NUCLEOTIDE SEQUENCE [LARGE SCALE GENOMIC DNA]</scope>
    <source>
        <strain evidence="1">JINMINGXINNONG_FW02</strain>
        <tissue evidence="1">Leaves</tissue>
    </source>
</reference>